<feature type="transmembrane region" description="Helical" evidence="7">
    <location>
        <begin position="390"/>
        <end position="420"/>
    </location>
</feature>
<dbReference type="PANTHER" id="PTHR10283">
    <property type="entry name" value="SOLUTE CARRIER FAMILY 13 MEMBER"/>
    <property type="match status" value="1"/>
</dbReference>
<comment type="subcellular location">
    <subcellularLocation>
        <location evidence="1">Membrane</location>
        <topology evidence="1">Multi-pass membrane protein</topology>
    </subcellularLocation>
</comment>
<evidence type="ECO:0000313" key="9">
    <source>
        <dbReference type="Proteomes" id="UP001187531"/>
    </source>
</evidence>
<keyword evidence="5 7" id="KW-1133">Transmembrane helix</keyword>
<comment type="similarity">
    <text evidence="2">Belongs to the SLC13A/DASS transporter (TC 2.A.47) family. NADC subfamily.</text>
</comment>
<dbReference type="PANTHER" id="PTHR10283:SF82">
    <property type="entry name" value="SOLUTE CARRIER FAMILY 13 MEMBER 2"/>
    <property type="match status" value="1"/>
</dbReference>
<feature type="transmembrane region" description="Helical" evidence="7">
    <location>
        <begin position="12"/>
        <end position="39"/>
    </location>
</feature>
<feature type="transmembrane region" description="Helical" evidence="7">
    <location>
        <begin position="302"/>
        <end position="326"/>
    </location>
</feature>
<accession>A0AA88HXD4</accession>
<dbReference type="PROSITE" id="PS01271">
    <property type="entry name" value="NA_SULFATE"/>
    <property type="match status" value="1"/>
</dbReference>
<dbReference type="EMBL" id="JAVRJZ010000012">
    <property type="protein sequence ID" value="KAK2715926.1"/>
    <property type="molecule type" value="Genomic_DNA"/>
</dbReference>
<comment type="caution">
    <text evidence="8">The sequence shown here is derived from an EMBL/GenBank/DDBJ whole genome shotgun (WGS) entry which is preliminary data.</text>
</comment>
<feature type="transmembrane region" description="Helical" evidence="7">
    <location>
        <begin position="472"/>
        <end position="496"/>
    </location>
</feature>
<keyword evidence="6 7" id="KW-0472">Membrane</keyword>
<evidence type="ECO:0000256" key="7">
    <source>
        <dbReference type="SAM" id="Phobius"/>
    </source>
</evidence>
<feature type="transmembrane region" description="Helical" evidence="7">
    <location>
        <begin position="45"/>
        <end position="61"/>
    </location>
</feature>
<dbReference type="CDD" id="cd01115">
    <property type="entry name" value="SLC13_permease"/>
    <property type="match status" value="1"/>
</dbReference>
<keyword evidence="9" id="KW-1185">Reference proteome</keyword>
<gene>
    <name evidence="8" type="ORF">QYM36_010483</name>
</gene>
<sequence length="522" mass="57347">MALYWMTEAIPLAITSLLPVIFFPLFGIMSTGAVCIAYMKETNVVFIGGMMVAIAIEHCNLHKRLALSVLLVVGTSPRWLMLGFMGTTMFLSMWICNTAATAMMLPIVEAVVDELYSDDKVENELYSSQSKIDSISGSIASSQEAIIERKRPTKNLSKDKVLRACLLSIAYSANVGGTGTIIGSSPQLAFKGILATLYPNQDTLNFATWMAFNVPVMLVNLVILWLWVQILYIGFKCDNVDRKAQAKAQKAIRKSYDDLGSMSFHESMVLVLFLLLVILWCFRDPQFMPGWAEPWRNSGIRIGDGTAAIIVVALLFVVPAEPYFLFCRRESSDKHTGAALLTWKACQERIPWGIVLLLGGGFALSDATKVSGLSEFLGSQLEGLKVLPDFAILFLVCIMVATVTEIASNTATANILLPVLARVCELIKVNPLYLMMPATVTCSYAFMLPVATPPNAIVFSAGKMKVTEMIRAGFLMNICCVVVLCLLTETLGVAIFDIKTFPEWATNLEQAIIFRNESELNG</sequence>
<protein>
    <submittedName>
        <fullName evidence="8">Uncharacterized protein</fullName>
    </submittedName>
</protein>
<dbReference type="InterPro" id="IPR001898">
    <property type="entry name" value="SLC13A/DASS"/>
</dbReference>
<feature type="transmembrane region" description="Helical" evidence="7">
    <location>
        <begin position="432"/>
        <end position="452"/>
    </location>
</feature>
<reference evidence="8" key="1">
    <citation type="submission" date="2023-07" db="EMBL/GenBank/DDBJ databases">
        <title>Chromosome-level genome assembly of Artemia franciscana.</title>
        <authorList>
            <person name="Jo E."/>
        </authorList>
    </citation>
    <scope>NUCLEOTIDE SEQUENCE</scope>
    <source>
        <tissue evidence="8">Whole body</tissue>
    </source>
</reference>
<proteinExistence type="inferred from homology"/>
<evidence type="ECO:0000256" key="2">
    <source>
        <dbReference type="ARBA" id="ARBA00006772"/>
    </source>
</evidence>
<feature type="transmembrane region" description="Helical" evidence="7">
    <location>
        <begin position="206"/>
        <end position="228"/>
    </location>
</feature>
<dbReference type="GO" id="GO:0005886">
    <property type="term" value="C:plasma membrane"/>
    <property type="evidence" value="ECO:0007669"/>
    <property type="project" value="TreeGrafter"/>
</dbReference>
<evidence type="ECO:0000256" key="3">
    <source>
        <dbReference type="ARBA" id="ARBA00022448"/>
    </source>
</evidence>
<organism evidence="8 9">
    <name type="scientific">Artemia franciscana</name>
    <name type="common">Brine shrimp</name>
    <name type="synonym">Artemia sanfranciscana</name>
    <dbReference type="NCBI Taxonomy" id="6661"/>
    <lineage>
        <taxon>Eukaryota</taxon>
        <taxon>Metazoa</taxon>
        <taxon>Ecdysozoa</taxon>
        <taxon>Arthropoda</taxon>
        <taxon>Crustacea</taxon>
        <taxon>Branchiopoda</taxon>
        <taxon>Anostraca</taxon>
        <taxon>Artemiidae</taxon>
        <taxon>Artemia</taxon>
    </lineage>
</organism>
<name>A0AA88HXD4_ARTSF</name>
<evidence type="ECO:0000256" key="5">
    <source>
        <dbReference type="ARBA" id="ARBA00022989"/>
    </source>
</evidence>
<dbReference type="GO" id="GO:0015137">
    <property type="term" value="F:citrate transmembrane transporter activity"/>
    <property type="evidence" value="ECO:0007669"/>
    <property type="project" value="TreeGrafter"/>
</dbReference>
<evidence type="ECO:0000313" key="8">
    <source>
        <dbReference type="EMBL" id="KAK2715926.1"/>
    </source>
</evidence>
<keyword evidence="4 7" id="KW-0812">Transmembrane</keyword>
<dbReference type="Proteomes" id="UP001187531">
    <property type="component" value="Unassembled WGS sequence"/>
</dbReference>
<feature type="transmembrane region" description="Helical" evidence="7">
    <location>
        <begin position="82"/>
        <end position="108"/>
    </location>
</feature>
<dbReference type="GO" id="GO:0015141">
    <property type="term" value="F:succinate transmembrane transporter activity"/>
    <property type="evidence" value="ECO:0007669"/>
    <property type="project" value="TreeGrafter"/>
</dbReference>
<evidence type="ECO:0000256" key="1">
    <source>
        <dbReference type="ARBA" id="ARBA00004141"/>
    </source>
</evidence>
<dbReference type="AlphaFoldDB" id="A0AA88HXD4"/>
<feature type="transmembrane region" description="Helical" evidence="7">
    <location>
        <begin position="263"/>
        <end position="282"/>
    </location>
</feature>
<evidence type="ECO:0000256" key="6">
    <source>
        <dbReference type="ARBA" id="ARBA00023136"/>
    </source>
</evidence>
<dbReference type="InterPro" id="IPR031312">
    <property type="entry name" value="Na/sul_symport_CS"/>
</dbReference>
<keyword evidence="3" id="KW-0813">Transport</keyword>
<dbReference type="Pfam" id="PF00939">
    <property type="entry name" value="Na_sulph_symp"/>
    <property type="match status" value="1"/>
</dbReference>
<evidence type="ECO:0000256" key="4">
    <source>
        <dbReference type="ARBA" id="ARBA00022692"/>
    </source>
</evidence>